<dbReference type="GO" id="GO:0043565">
    <property type="term" value="F:sequence-specific DNA binding"/>
    <property type="evidence" value="ECO:0007669"/>
    <property type="project" value="InterPro"/>
</dbReference>
<dbReference type="PANTHER" id="PTHR43280:SF32">
    <property type="entry name" value="TRANSCRIPTIONAL REGULATORY PROTEIN"/>
    <property type="match status" value="1"/>
</dbReference>
<evidence type="ECO:0000256" key="3">
    <source>
        <dbReference type="ARBA" id="ARBA00023163"/>
    </source>
</evidence>
<dbReference type="Gene3D" id="1.10.10.60">
    <property type="entry name" value="Homeodomain-like"/>
    <property type="match status" value="1"/>
</dbReference>
<dbReference type="InterPro" id="IPR009057">
    <property type="entry name" value="Homeodomain-like_sf"/>
</dbReference>
<evidence type="ECO:0000313" key="5">
    <source>
        <dbReference type="EMBL" id="SDQ17835.1"/>
    </source>
</evidence>
<reference evidence="6" key="1">
    <citation type="submission" date="2016-10" db="EMBL/GenBank/DDBJ databases">
        <authorList>
            <person name="Varghese N."/>
            <person name="Submissions S."/>
        </authorList>
    </citation>
    <scope>NUCLEOTIDE SEQUENCE [LARGE SCALE GENOMIC DNA]</scope>
    <source>
        <strain evidence="6">DSM 17072</strain>
    </source>
</reference>
<dbReference type="OrthoDB" id="931734at2"/>
<dbReference type="SUPFAM" id="SSF46689">
    <property type="entry name" value="Homeodomain-like"/>
    <property type="match status" value="1"/>
</dbReference>
<dbReference type="Pfam" id="PF12833">
    <property type="entry name" value="HTH_18"/>
    <property type="match status" value="1"/>
</dbReference>
<dbReference type="GO" id="GO:0003700">
    <property type="term" value="F:DNA-binding transcription factor activity"/>
    <property type="evidence" value="ECO:0007669"/>
    <property type="project" value="InterPro"/>
</dbReference>
<evidence type="ECO:0000256" key="1">
    <source>
        <dbReference type="ARBA" id="ARBA00023015"/>
    </source>
</evidence>
<name>A0A1H0YRN8_9FLAO</name>
<dbReference type="Proteomes" id="UP000199627">
    <property type="component" value="Unassembled WGS sequence"/>
</dbReference>
<sequence>MRQLTTINPDQEVKDSFQVVRLQDKNFDEVSLISVTYNRVFIIHEGQGKIIIDHKEFDIKGSEIFIVSKGQLFFFSPQTRLSGFQISFGDCFWDKTPASASNCKLLLFNDAALHQNIPLTGKDFLELNPICKMLLNEFESEDYPNKLDAMAAYLKVMMIKLANLAPAFHDGIDDFDNQTYRKFLELVSFKYNQMHDVLYYAEKLSVTSRKLSDISKKKSGKGAKEIIAAQIIAESKRLLQFSAKTIKEIAYELSFSSPEQFSHFFKKYTDISPLDYRKIFVNIGR</sequence>
<evidence type="ECO:0000313" key="6">
    <source>
        <dbReference type="Proteomes" id="UP000199627"/>
    </source>
</evidence>
<organism evidence="5 6">
    <name type="scientific">Chryseobacterium soldanellicola</name>
    <dbReference type="NCBI Taxonomy" id="311333"/>
    <lineage>
        <taxon>Bacteria</taxon>
        <taxon>Pseudomonadati</taxon>
        <taxon>Bacteroidota</taxon>
        <taxon>Flavobacteriia</taxon>
        <taxon>Flavobacteriales</taxon>
        <taxon>Weeksellaceae</taxon>
        <taxon>Chryseobacterium group</taxon>
        <taxon>Chryseobacterium</taxon>
    </lineage>
</organism>
<dbReference type="AlphaFoldDB" id="A0A1H0YRN8"/>
<dbReference type="PROSITE" id="PS01124">
    <property type="entry name" value="HTH_ARAC_FAMILY_2"/>
    <property type="match status" value="1"/>
</dbReference>
<protein>
    <submittedName>
        <fullName evidence="5">AraC-type DNA-binding protein</fullName>
    </submittedName>
</protein>
<gene>
    <name evidence="5" type="ORF">SAMN05421664_0899</name>
</gene>
<evidence type="ECO:0000259" key="4">
    <source>
        <dbReference type="PROSITE" id="PS01124"/>
    </source>
</evidence>
<dbReference type="InterPro" id="IPR018060">
    <property type="entry name" value="HTH_AraC"/>
</dbReference>
<dbReference type="PANTHER" id="PTHR43280">
    <property type="entry name" value="ARAC-FAMILY TRANSCRIPTIONAL REGULATOR"/>
    <property type="match status" value="1"/>
</dbReference>
<keyword evidence="1" id="KW-0805">Transcription regulation</keyword>
<accession>A0A1H0YRN8</accession>
<keyword evidence="2 5" id="KW-0238">DNA-binding</keyword>
<dbReference type="EMBL" id="FNKL01000001">
    <property type="protein sequence ID" value="SDQ17835.1"/>
    <property type="molecule type" value="Genomic_DNA"/>
</dbReference>
<proteinExistence type="predicted"/>
<dbReference type="SMART" id="SM00342">
    <property type="entry name" value="HTH_ARAC"/>
    <property type="match status" value="1"/>
</dbReference>
<dbReference type="STRING" id="311333.SAMN05421664_0899"/>
<feature type="domain" description="HTH araC/xylS-type" evidence="4">
    <location>
        <begin position="181"/>
        <end position="279"/>
    </location>
</feature>
<evidence type="ECO:0000256" key="2">
    <source>
        <dbReference type="ARBA" id="ARBA00023125"/>
    </source>
</evidence>
<dbReference type="RefSeq" id="WP_089753986.1">
    <property type="nucleotide sequence ID" value="NZ_FNKL01000001.1"/>
</dbReference>
<keyword evidence="3" id="KW-0804">Transcription</keyword>
<keyword evidence="6" id="KW-1185">Reference proteome</keyword>